<reference evidence="2 3" key="1">
    <citation type="submission" date="2017-02" db="EMBL/GenBank/DDBJ databases">
        <authorList>
            <person name="Peterson S.W."/>
        </authorList>
    </citation>
    <scope>NUCLEOTIDE SEQUENCE [LARGE SCALE GENOMIC DNA]</scope>
    <source>
        <strain evidence="2 3">ATCC BAA-1030</strain>
    </source>
</reference>
<dbReference type="InterPro" id="IPR050834">
    <property type="entry name" value="Glycosyltransf_2"/>
</dbReference>
<evidence type="ECO:0000313" key="2">
    <source>
        <dbReference type="EMBL" id="SJZ86169.1"/>
    </source>
</evidence>
<dbReference type="OrthoDB" id="8773442at2"/>
<keyword evidence="2" id="KW-0808">Transferase</keyword>
<keyword evidence="3" id="KW-1185">Reference proteome</keyword>
<organism evidence="2 3">
    <name type="scientific">Pilibacter termitis</name>
    <dbReference type="NCBI Taxonomy" id="263852"/>
    <lineage>
        <taxon>Bacteria</taxon>
        <taxon>Bacillati</taxon>
        <taxon>Bacillota</taxon>
        <taxon>Bacilli</taxon>
        <taxon>Lactobacillales</taxon>
        <taxon>Enterococcaceae</taxon>
        <taxon>Pilibacter</taxon>
    </lineage>
</organism>
<sequence length="313" mass="37314">MKDEIKNKTVVMMATYNGSKGIIAQLESIRNQEVTPNYVVMRDDGSTDGTVEMVEEYIQTHQLSGWTIRRNEKNLGWRFNFRQLLMDGLATDANYFFFSDQDDEWYAFKMNRQLEVMASNESMQVLSGDYDVNVENYKYPRELDRSERISKYPREYNYVNHRHGWTFCMRRSLVALVSKHWKENYFLSHDNLFTSISGILETGYNLNESVGKHIRHENNASGHDYFSMRSSNERNLQELRMYIDFFDVVENVLSDLNRNDVTKVQDIKSFYQRRYKNAKEKKLLPILKQLVVDRRYYFGFTGMMRDIVFAFKK</sequence>
<accession>A0A1T4P3Y6</accession>
<name>A0A1T4P3Y6_9ENTE</name>
<dbReference type="Gene3D" id="3.90.550.10">
    <property type="entry name" value="Spore Coat Polysaccharide Biosynthesis Protein SpsA, Chain A"/>
    <property type="match status" value="1"/>
</dbReference>
<dbReference type="GO" id="GO:0016740">
    <property type="term" value="F:transferase activity"/>
    <property type="evidence" value="ECO:0007669"/>
    <property type="project" value="UniProtKB-KW"/>
</dbReference>
<evidence type="ECO:0000313" key="3">
    <source>
        <dbReference type="Proteomes" id="UP000190328"/>
    </source>
</evidence>
<dbReference type="STRING" id="263852.SAMN02745116_01639"/>
<dbReference type="Proteomes" id="UP000190328">
    <property type="component" value="Unassembled WGS sequence"/>
</dbReference>
<dbReference type="PANTHER" id="PTHR43685">
    <property type="entry name" value="GLYCOSYLTRANSFERASE"/>
    <property type="match status" value="1"/>
</dbReference>
<dbReference type="PANTHER" id="PTHR43685:SF2">
    <property type="entry name" value="GLYCOSYLTRANSFERASE 2-LIKE DOMAIN-CONTAINING PROTEIN"/>
    <property type="match status" value="1"/>
</dbReference>
<protein>
    <submittedName>
        <fullName evidence="2">Glycosyltransferase, GT2 family</fullName>
    </submittedName>
</protein>
<dbReference type="RefSeq" id="WP_078807572.1">
    <property type="nucleotide sequence ID" value="NZ_FUXI01000018.1"/>
</dbReference>
<gene>
    <name evidence="2" type="ORF">SAMN02745116_01639</name>
</gene>
<dbReference type="AlphaFoldDB" id="A0A1T4P3Y6"/>
<feature type="domain" description="Glycosyltransferase 2-like" evidence="1">
    <location>
        <begin position="11"/>
        <end position="173"/>
    </location>
</feature>
<proteinExistence type="predicted"/>
<dbReference type="EMBL" id="FUXI01000018">
    <property type="protein sequence ID" value="SJZ86169.1"/>
    <property type="molecule type" value="Genomic_DNA"/>
</dbReference>
<dbReference type="SUPFAM" id="SSF53448">
    <property type="entry name" value="Nucleotide-diphospho-sugar transferases"/>
    <property type="match status" value="1"/>
</dbReference>
<evidence type="ECO:0000259" key="1">
    <source>
        <dbReference type="Pfam" id="PF00535"/>
    </source>
</evidence>
<dbReference type="Pfam" id="PF00535">
    <property type="entry name" value="Glycos_transf_2"/>
    <property type="match status" value="1"/>
</dbReference>
<dbReference type="InterPro" id="IPR001173">
    <property type="entry name" value="Glyco_trans_2-like"/>
</dbReference>
<dbReference type="InterPro" id="IPR029044">
    <property type="entry name" value="Nucleotide-diphossugar_trans"/>
</dbReference>